<dbReference type="InterPro" id="IPR058899">
    <property type="entry name" value="TGFBR3/Endoglin-like_N"/>
</dbReference>
<proteinExistence type="predicted"/>
<evidence type="ECO:0000313" key="15">
    <source>
        <dbReference type="RefSeq" id="XP_022085119.1"/>
    </source>
</evidence>
<dbReference type="Gene3D" id="2.60.40.3210">
    <property type="entry name" value="Zona pellucida, ZP-N domain"/>
    <property type="match status" value="1"/>
</dbReference>
<evidence type="ECO:0000256" key="9">
    <source>
        <dbReference type="ARBA" id="ARBA00023180"/>
    </source>
</evidence>
<keyword evidence="6 11" id="KW-1133">Transmembrane helix</keyword>
<dbReference type="InterPro" id="IPR055356">
    <property type="entry name" value="ZP-N"/>
</dbReference>
<dbReference type="SMART" id="SM00241">
    <property type="entry name" value="ZP"/>
    <property type="match status" value="1"/>
</dbReference>
<sequence>MIVNYMHRMHPVSGMAVLHQMATFSLLMTTLASVILGVSCSQTCTSPMSPISHRVHAYDKQPRRCLAGCVSAASSNPDIVEVHVVNLQSSTSTTSTSAADSESSPSNLVNFHFKPKQAGFFARSLVFVLNSAEPVRWRVEGENIMSIPKFTIKIVVPPHSCNSVTWNSGISLSVSVVCLSLPLNNSDLLNFTQIQYGSVSTFSEVLDANGLGLLVGAGITSPPTCVLKSDFQTPDFTAKFIREQPITGCQTQELLGPLQREFHVILLQDVAGAPATDTSNPLLVTVQLQPVRSEESACDIILVLVSEANVTWKVNPGRRRGLLQVISPNWVDMRQDFMNQFEKRELPRNPEGLRVWAKMEQRPLTSFTSAEVANEFVIMLEHKTPPTREPPSLVSIIKQYTITDCRRDGITVRILRRVMDAFELLASNMMLRDHSCRAVESGDYYIIDTQREQCGTTMTVIDTGQVVYHNEVVYTNEESVMEGSGESDLERLMGGLHVPVDDEQSLTARIPFTCEYDSTGEVLTSDWFSGGKPKITISLEMYTSNNFTVKQTNFPQSLHEGDRVYFEVGLLESLQLGIVPSQCWLSPAANTLTDSVHYLIYKGCAKDESLIFHQDVSSTSQSRRFSFVVPYLQWNSEARTYIHCELGVCFKDGVGSRRGIPPCDHIMNPQTGCLDINKVTGQVPNFPTQNLYLGPYNFRSNIVDFLYSRANLKPEPEVAKDDENKDCEGEGLGTGPAAAIAIASFVMGMVLMGALWFIHIHTGPHTGPPPSASPCTASTASSPSANGQLLNGHVPNGAIPNGAVPNGAIPNGHVPSGFMPSRLNPNGIPLQGMRHVETTPENV</sequence>
<dbReference type="PANTHER" id="PTHR14002:SF45">
    <property type="entry name" value="ZP DOMAIN-CONTAINING PROTEIN"/>
    <property type="match status" value="1"/>
</dbReference>
<evidence type="ECO:0000256" key="6">
    <source>
        <dbReference type="ARBA" id="ARBA00022989"/>
    </source>
</evidence>
<evidence type="ECO:0000256" key="11">
    <source>
        <dbReference type="SAM" id="Phobius"/>
    </source>
</evidence>
<dbReference type="GeneID" id="110976293"/>
<dbReference type="InterPro" id="IPR001507">
    <property type="entry name" value="ZP_dom"/>
</dbReference>
<dbReference type="CTD" id="7049"/>
<gene>
    <name evidence="15" type="primary">LOC110976293</name>
</gene>
<feature type="compositionally biased region" description="Low complexity" evidence="10">
    <location>
        <begin position="773"/>
        <end position="785"/>
    </location>
</feature>
<evidence type="ECO:0000259" key="13">
    <source>
        <dbReference type="PROSITE" id="PS51034"/>
    </source>
</evidence>
<feature type="chain" id="PRO_5034938962" evidence="12">
    <location>
        <begin position="33"/>
        <end position="843"/>
    </location>
</feature>
<dbReference type="Pfam" id="PF26060">
    <property type="entry name" value="TGFBR3_N"/>
    <property type="match status" value="2"/>
</dbReference>
<dbReference type="AlphaFoldDB" id="A0A8B7XW76"/>
<keyword evidence="9" id="KW-0325">Glycoprotein</keyword>
<dbReference type="Proteomes" id="UP000694845">
    <property type="component" value="Unplaced"/>
</dbReference>
<dbReference type="PROSITE" id="PS51034">
    <property type="entry name" value="ZP_2"/>
    <property type="match status" value="1"/>
</dbReference>
<dbReference type="RefSeq" id="XP_022085119.1">
    <property type="nucleotide sequence ID" value="XM_022229427.1"/>
</dbReference>
<dbReference type="Gene3D" id="2.60.40.4100">
    <property type="entry name" value="Zona pellucida, ZP-C domain"/>
    <property type="match status" value="1"/>
</dbReference>
<feature type="transmembrane region" description="Helical" evidence="11">
    <location>
        <begin position="737"/>
        <end position="758"/>
    </location>
</feature>
<evidence type="ECO:0000256" key="12">
    <source>
        <dbReference type="SAM" id="SignalP"/>
    </source>
</evidence>
<keyword evidence="14" id="KW-1185">Reference proteome</keyword>
<evidence type="ECO:0000256" key="2">
    <source>
        <dbReference type="ARBA" id="ARBA00022475"/>
    </source>
</evidence>
<evidence type="ECO:0000256" key="1">
    <source>
        <dbReference type="ARBA" id="ARBA00004251"/>
    </source>
</evidence>
<feature type="region of interest" description="Disordered" evidence="10">
    <location>
        <begin position="766"/>
        <end position="788"/>
    </location>
</feature>
<accession>A0A8B7XW76</accession>
<protein>
    <submittedName>
        <fullName evidence="15">Transforming growth factor beta receptor type 3-like isoform X1</fullName>
    </submittedName>
</protein>
<evidence type="ECO:0000256" key="4">
    <source>
        <dbReference type="ARBA" id="ARBA00022692"/>
    </source>
</evidence>
<keyword evidence="3" id="KW-0597">Phosphoprotein</keyword>
<evidence type="ECO:0000256" key="5">
    <source>
        <dbReference type="ARBA" id="ARBA00022729"/>
    </source>
</evidence>
<dbReference type="Pfam" id="PF00100">
    <property type="entry name" value="Zona_pellucida"/>
    <property type="match status" value="1"/>
</dbReference>
<dbReference type="InterPro" id="IPR055355">
    <property type="entry name" value="ZP-C"/>
</dbReference>
<name>A0A8B7XW76_ACAPL</name>
<evidence type="ECO:0000256" key="7">
    <source>
        <dbReference type="ARBA" id="ARBA00023136"/>
    </source>
</evidence>
<organism evidence="14 15">
    <name type="scientific">Acanthaster planci</name>
    <name type="common">Crown-of-thorns starfish</name>
    <dbReference type="NCBI Taxonomy" id="133434"/>
    <lineage>
        <taxon>Eukaryota</taxon>
        <taxon>Metazoa</taxon>
        <taxon>Echinodermata</taxon>
        <taxon>Eleutherozoa</taxon>
        <taxon>Asterozoa</taxon>
        <taxon>Asteroidea</taxon>
        <taxon>Valvatacea</taxon>
        <taxon>Valvatida</taxon>
        <taxon>Acanthasteridae</taxon>
        <taxon>Acanthaster</taxon>
    </lineage>
</organism>
<evidence type="ECO:0000256" key="3">
    <source>
        <dbReference type="ARBA" id="ARBA00022553"/>
    </source>
</evidence>
<keyword evidence="4 11" id="KW-0812">Transmembrane</keyword>
<dbReference type="KEGG" id="aplc:110976293"/>
<feature type="domain" description="ZP" evidence="13">
    <location>
        <begin position="404"/>
        <end position="670"/>
    </location>
</feature>
<dbReference type="OrthoDB" id="6420824at2759"/>
<keyword evidence="7 11" id="KW-0472">Membrane</keyword>
<dbReference type="PANTHER" id="PTHR14002">
    <property type="entry name" value="ENDOGLIN/TGF-BETA RECEPTOR TYPE III"/>
    <property type="match status" value="1"/>
</dbReference>
<evidence type="ECO:0000313" key="14">
    <source>
        <dbReference type="Proteomes" id="UP000694845"/>
    </source>
</evidence>
<reference evidence="15" key="1">
    <citation type="submission" date="2025-08" db="UniProtKB">
        <authorList>
            <consortium name="RefSeq"/>
        </authorList>
    </citation>
    <scope>IDENTIFICATION</scope>
</reference>
<comment type="subcellular location">
    <subcellularLocation>
        <location evidence="1">Cell membrane</location>
        <topology evidence="1">Single-pass type I membrane protein</topology>
    </subcellularLocation>
</comment>
<evidence type="ECO:0000256" key="10">
    <source>
        <dbReference type="SAM" id="MobiDB-lite"/>
    </source>
</evidence>
<feature type="region of interest" description="Disordered" evidence="10">
    <location>
        <begin position="805"/>
        <end position="843"/>
    </location>
</feature>
<keyword evidence="5 12" id="KW-0732">Signal</keyword>
<keyword evidence="8" id="KW-1015">Disulfide bond</keyword>
<dbReference type="InterPro" id="IPR042235">
    <property type="entry name" value="ZP-C_dom"/>
</dbReference>
<feature type="signal peptide" evidence="12">
    <location>
        <begin position="1"/>
        <end position="32"/>
    </location>
</feature>
<keyword evidence="2" id="KW-1003">Cell membrane</keyword>
<evidence type="ECO:0000256" key="8">
    <source>
        <dbReference type="ARBA" id="ARBA00023157"/>
    </source>
</evidence>
<dbReference type="Pfam" id="PF23344">
    <property type="entry name" value="ZP-N"/>
    <property type="match status" value="1"/>
</dbReference>
<feature type="compositionally biased region" description="Basic and acidic residues" evidence="10">
    <location>
        <begin position="834"/>
        <end position="843"/>
    </location>
</feature>